<evidence type="ECO:0000313" key="1">
    <source>
        <dbReference type="EMBL" id="MFC3685082.1"/>
    </source>
</evidence>
<organism evidence="1 2">
    <name type="scientific">Hydrogenophaga luteola</name>
    <dbReference type="NCBI Taxonomy" id="1591122"/>
    <lineage>
        <taxon>Bacteria</taxon>
        <taxon>Pseudomonadati</taxon>
        <taxon>Pseudomonadota</taxon>
        <taxon>Betaproteobacteria</taxon>
        <taxon>Burkholderiales</taxon>
        <taxon>Comamonadaceae</taxon>
        <taxon>Hydrogenophaga</taxon>
    </lineage>
</organism>
<name>A0ABV7W6M5_9BURK</name>
<proteinExistence type="predicted"/>
<dbReference type="EMBL" id="JBHRXX010000007">
    <property type="protein sequence ID" value="MFC3685082.1"/>
    <property type="molecule type" value="Genomic_DNA"/>
</dbReference>
<dbReference type="RefSeq" id="WP_382175741.1">
    <property type="nucleotide sequence ID" value="NZ_JBHRXX010000007.1"/>
</dbReference>
<accession>A0ABV7W6M5</accession>
<protein>
    <submittedName>
        <fullName evidence="1">Toxin-antitoxin system YwqK family antitoxin</fullName>
    </submittedName>
</protein>
<dbReference type="Pfam" id="PF07661">
    <property type="entry name" value="MORN_2"/>
    <property type="match status" value="2"/>
</dbReference>
<dbReference type="InterPro" id="IPR011652">
    <property type="entry name" value="MORN_2"/>
</dbReference>
<gene>
    <name evidence="1" type="ORF">ACFOPI_15870</name>
</gene>
<dbReference type="Gene3D" id="3.90.930.1">
    <property type="match status" value="1"/>
</dbReference>
<reference evidence="2" key="1">
    <citation type="journal article" date="2019" name="Int. J. Syst. Evol. Microbiol.">
        <title>The Global Catalogue of Microorganisms (GCM) 10K type strain sequencing project: providing services to taxonomists for standard genome sequencing and annotation.</title>
        <authorList>
            <consortium name="The Broad Institute Genomics Platform"/>
            <consortium name="The Broad Institute Genome Sequencing Center for Infectious Disease"/>
            <person name="Wu L."/>
            <person name="Ma J."/>
        </authorList>
    </citation>
    <scope>NUCLEOTIDE SEQUENCE [LARGE SCALE GENOMIC DNA]</scope>
    <source>
        <strain evidence="2">KCTC 42501</strain>
    </source>
</reference>
<sequence length="407" mass="46349">MRTALVRRSGAHRFETVATHHNIKEVKLVRYAKLFAGALALVSHVVQAEAPDTANRSLEGFPCLYSRQIVQAPEHCVVGYFDQNGQLIQEPLDASNLGDVRYYRVLHDRDKNSRFVIQAFFADGQRKTNRIAVEASGALLSRSSMADLKADGFVEMWGANGRKLAEQQYSRGVPHGLFKSWHDSGALAFSGMYRLGALDGRILDYHRNGARMQESYYRDGKLDGRLSRWYESGQPELRAEYVDGALMGRYVTFHPNGKRASESTRYFNAYEGAYRLWHESGTLSYEAHYKDGLLTRESRWYPNGKRAELSGYVSQVLDGEVKTWYMSGGIKSVETYRKGRRDGPFTRYYENGKKWVQGTYVDGELDGIHSQWELHKNQRVESTYVNGKKTGLKVFRPDGTVGEYDIP</sequence>
<dbReference type="Gene3D" id="2.20.110.10">
    <property type="entry name" value="Histone H3 K4-specific methyltransferase SET7/9 N-terminal domain"/>
    <property type="match status" value="1"/>
</dbReference>
<dbReference type="SUPFAM" id="SSF82185">
    <property type="entry name" value="Histone H3 K4-specific methyltransferase SET7/9 N-terminal domain"/>
    <property type="match status" value="2"/>
</dbReference>
<dbReference type="Proteomes" id="UP001595729">
    <property type="component" value="Unassembled WGS sequence"/>
</dbReference>
<evidence type="ECO:0000313" key="2">
    <source>
        <dbReference type="Proteomes" id="UP001595729"/>
    </source>
</evidence>
<comment type="caution">
    <text evidence="1">The sequence shown here is derived from an EMBL/GenBank/DDBJ whole genome shotgun (WGS) entry which is preliminary data.</text>
</comment>
<keyword evidence="2" id="KW-1185">Reference proteome</keyword>